<name>A0A7R9A2M6_9CRUS</name>
<evidence type="ECO:0000313" key="1">
    <source>
        <dbReference type="EMBL" id="CAD7245379.1"/>
    </source>
</evidence>
<sequence length="125" mass="14977">MLLGEFDQLAKTWLLRYLKDRPTYLDFLSRLSPEDHVKIMQNRDEFIRICIFKENDCRKYFLPFLNTTYTTNDEQLRELTAPDTYTYLGVEENSSVAVKRTKQRLTTEYKRRVGTASILRRVLQN</sequence>
<dbReference type="OrthoDB" id="2194416at2759"/>
<reference evidence="1" key="1">
    <citation type="submission" date="2020-11" db="EMBL/GenBank/DDBJ databases">
        <authorList>
            <person name="Tran Van P."/>
        </authorList>
    </citation>
    <scope>NUCLEOTIDE SEQUENCE</scope>
</reference>
<dbReference type="Proteomes" id="UP000677054">
    <property type="component" value="Unassembled WGS sequence"/>
</dbReference>
<evidence type="ECO:0000313" key="2">
    <source>
        <dbReference type="Proteomes" id="UP000677054"/>
    </source>
</evidence>
<accession>A0A7R9A2M6</accession>
<dbReference type="EMBL" id="LR900359">
    <property type="protein sequence ID" value="CAD7245379.1"/>
    <property type="molecule type" value="Genomic_DNA"/>
</dbReference>
<proteinExistence type="predicted"/>
<dbReference type="EMBL" id="CAJPEV010000842">
    <property type="protein sequence ID" value="CAG0889000.1"/>
    <property type="molecule type" value="Genomic_DNA"/>
</dbReference>
<gene>
    <name evidence="1" type="ORF">DSTB1V02_LOCUS5252</name>
</gene>
<protein>
    <submittedName>
        <fullName evidence="1">Uncharacterized protein</fullName>
    </submittedName>
</protein>
<dbReference type="AlphaFoldDB" id="A0A7R9A2M6"/>
<organism evidence="1">
    <name type="scientific">Darwinula stevensoni</name>
    <dbReference type="NCBI Taxonomy" id="69355"/>
    <lineage>
        <taxon>Eukaryota</taxon>
        <taxon>Metazoa</taxon>
        <taxon>Ecdysozoa</taxon>
        <taxon>Arthropoda</taxon>
        <taxon>Crustacea</taxon>
        <taxon>Oligostraca</taxon>
        <taxon>Ostracoda</taxon>
        <taxon>Podocopa</taxon>
        <taxon>Podocopida</taxon>
        <taxon>Darwinulocopina</taxon>
        <taxon>Darwinuloidea</taxon>
        <taxon>Darwinulidae</taxon>
        <taxon>Darwinula</taxon>
    </lineage>
</organism>
<keyword evidence="2" id="KW-1185">Reference proteome</keyword>